<name>A0A1J1IIH2_9DIPT</name>
<feature type="transmembrane region" description="Helical" evidence="6">
    <location>
        <begin position="100"/>
        <end position="127"/>
    </location>
</feature>
<dbReference type="PROSITE" id="PS51225">
    <property type="entry name" value="MARVEL"/>
    <property type="match status" value="1"/>
</dbReference>
<proteinExistence type="predicted"/>
<protein>
    <submittedName>
        <fullName evidence="8">CLUMA_CG013290, isoform A</fullName>
    </submittedName>
</protein>
<dbReference type="InterPro" id="IPR008253">
    <property type="entry name" value="Marvel"/>
</dbReference>
<evidence type="ECO:0000256" key="1">
    <source>
        <dbReference type="ARBA" id="ARBA00004141"/>
    </source>
</evidence>
<evidence type="ECO:0000256" key="2">
    <source>
        <dbReference type="ARBA" id="ARBA00022692"/>
    </source>
</evidence>
<dbReference type="EMBL" id="CVRI01000054">
    <property type="protein sequence ID" value="CRL00000.1"/>
    <property type="molecule type" value="Genomic_DNA"/>
</dbReference>
<dbReference type="PANTHER" id="PTHR22776:SF97">
    <property type="entry name" value="RE01453P"/>
    <property type="match status" value="1"/>
</dbReference>
<feature type="transmembrane region" description="Helical" evidence="6">
    <location>
        <begin position="67"/>
        <end position="88"/>
    </location>
</feature>
<evidence type="ECO:0000256" key="3">
    <source>
        <dbReference type="ARBA" id="ARBA00022989"/>
    </source>
</evidence>
<evidence type="ECO:0000256" key="5">
    <source>
        <dbReference type="PROSITE-ProRule" id="PRU00581"/>
    </source>
</evidence>
<evidence type="ECO:0000256" key="6">
    <source>
        <dbReference type="SAM" id="Phobius"/>
    </source>
</evidence>
<accession>A0A1J1IIH2</accession>
<dbReference type="InterPro" id="IPR050578">
    <property type="entry name" value="MARVEL-CKLF_proteins"/>
</dbReference>
<feature type="transmembrane region" description="Helical" evidence="6">
    <location>
        <begin position="44"/>
        <end position="61"/>
    </location>
</feature>
<keyword evidence="9" id="KW-1185">Reference proteome</keyword>
<reference evidence="8 9" key="1">
    <citation type="submission" date="2015-04" db="EMBL/GenBank/DDBJ databases">
        <authorList>
            <person name="Syromyatnikov M.Y."/>
            <person name="Popov V.N."/>
        </authorList>
    </citation>
    <scope>NUCLEOTIDE SEQUENCE [LARGE SCALE GENOMIC DNA]</scope>
</reference>
<feature type="domain" description="MARVEL" evidence="7">
    <location>
        <begin position="34"/>
        <end position="163"/>
    </location>
</feature>
<evidence type="ECO:0000259" key="7">
    <source>
        <dbReference type="PROSITE" id="PS51225"/>
    </source>
</evidence>
<sequence length="168" mass="18840">MGETVVNMGHYPNGQPNGNAGAENLSWIKFNVDYFKNRDGLLKLFQLFIAIICMALASPAYKGVSHFFLFVVIINFIGTVLWSFVYFLGIKDVLFLPINWILSEFVNVVIATMLYAAAFIMQMATWVGSNERNAGANTIAGFFGLVNCLAYASSSYYLYLQYKFDNSN</sequence>
<keyword evidence="4 5" id="KW-0472">Membrane</keyword>
<dbReference type="Pfam" id="PF01284">
    <property type="entry name" value="MARVEL"/>
    <property type="match status" value="1"/>
</dbReference>
<evidence type="ECO:0000313" key="8">
    <source>
        <dbReference type="EMBL" id="CRL00000.1"/>
    </source>
</evidence>
<dbReference type="AlphaFoldDB" id="A0A1J1IIH2"/>
<gene>
    <name evidence="8" type="ORF">CLUMA_CG013290</name>
</gene>
<keyword evidence="3 6" id="KW-1133">Transmembrane helix</keyword>
<evidence type="ECO:0000256" key="4">
    <source>
        <dbReference type="ARBA" id="ARBA00023136"/>
    </source>
</evidence>
<evidence type="ECO:0000313" key="9">
    <source>
        <dbReference type="Proteomes" id="UP000183832"/>
    </source>
</evidence>
<feature type="transmembrane region" description="Helical" evidence="6">
    <location>
        <begin position="139"/>
        <end position="159"/>
    </location>
</feature>
<dbReference type="OrthoDB" id="6258237at2759"/>
<keyword evidence="2 5" id="KW-0812">Transmembrane</keyword>
<dbReference type="Proteomes" id="UP000183832">
    <property type="component" value="Unassembled WGS sequence"/>
</dbReference>
<comment type="subcellular location">
    <subcellularLocation>
        <location evidence="1">Membrane</location>
        <topology evidence="1">Multi-pass membrane protein</topology>
    </subcellularLocation>
</comment>
<dbReference type="PANTHER" id="PTHR22776">
    <property type="entry name" value="MARVEL-CONTAINING POTENTIAL LIPID RAFT-ASSOCIATED PROTEIN"/>
    <property type="match status" value="1"/>
</dbReference>
<dbReference type="GO" id="GO:0016020">
    <property type="term" value="C:membrane"/>
    <property type="evidence" value="ECO:0007669"/>
    <property type="project" value="UniProtKB-SubCell"/>
</dbReference>
<organism evidence="8 9">
    <name type="scientific">Clunio marinus</name>
    <dbReference type="NCBI Taxonomy" id="568069"/>
    <lineage>
        <taxon>Eukaryota</taxon>
        <taxon>Metazoa</taxon>
        <taxon>Ecdysozoa</taxon>
        <taxon>Arthropoda</taxon>
        <taxon>Hexapoda</taxon>
        <taxon>Insecta</taxon>
        <taxon>Pterygota</taxon>
        <taxon>Neoptera</taxon>
        <taxon>Endopterygota</taxon>
        <taxon>Diptera</taxon>
        <taxon>Nematocera</taxon>
        <taxon>Chironomoidea</taxon>
        <taxon>Chironomidae</taxon>
        <taxon>Clunio</taxon>
    </lineage>
</organism>